<accession>T0GB81</accession>
<protein>
    <submittedName>
        <fullName evidence="1">Uncharacterized protein</fullName>
    </submittedName>
</protein>
<reference evidence="1 2" key="1">
    <citation type="journal article" date="2013" name="Genome Announc.">
        <title>Multiple genome sequences of Helicobacter pylori strains of diverse disease and antibiotic resistance backgrounds from Malaysia.</title>
        <authorList>
            <person name="Rehvathy V."/>
            <person name="Tan M.H."/>
            <person name="Gunaletchumy S.P."/>
            <person name="Teh X."/>
            <person name="Wang S."/>
            <person name="Baybayan P."/>
            <person name="Singh S."/>
            <person name="Ashby M."/>
            <person name="Kaakoush N.O."/>
            <person name="Mitchell H.M."/>
            <person name="Croft L.J."/>
            <person name="Goh K.L."/>
            <person name="Loke M.F."/>
            <person name="Vadivelu J."/>
        </authorList>
    </citation>
    <scope>NUCLEOTIDE SEQUENCE [LARGE SCALE GENOMIC DNA]</scope>
    <source>
        <strain evidence="1 2">UM114</strain>
    </source>
</reference>
<evidence type="ECO:0000313" key="1">
    <source>
        <dbReference type="EMBL" id="EPZ93277.1"/>
    </source>
</evidence>
<name>T0GB81_HELPX</name>
<gene>
    <name evidence="1" type="ORF">N207_06670</name>
</gene>
<organism evidence="1 2">
    <name type="scientific">Helicobacter pylori UM114</name>
    <dbReference type="NCBI Taxonomy" id="1355531"/>
    <lineage>
        <taxon>Bacteria</taxon>
        <taxon>Pseudomonadati</taxon>
        <taxon>Campylobacterota</taxon>
        <taxon>Epsilonproteobacteria</taxon>
        <taxon>Campylobacterales</taxon>
        <taxon>Helicobacteraceae</taxon>
        <taxon>Helicobacter</taxon>
    </lineage>
</organism>
<dbReference type="PATRIC" id="fig|1355531.3.peg.460"/>
<proteinExistence type="predicted"/>
<dbReference type="EMBL" id="AUSS01000009">
    <property type="protein sequence ID" value="EPZ93277.1"/>
    <property type="molecule type" value="Genomic_DNA"/>
</dbReference>
<sequence>MQPDESNNRVYADFIKNIPKNIIENIPKNIIENIPKNLPKDLGSLRCYLGVGR</sequence>
<evidence type="ECO:0000313" key="2">
    <source>
        <dbReference type="Proteomes" id="UP000015605"/>
    </source>
</evidence>
<dbReference type="AlphaFoldDB" id="T0GB81"/>
<dbReference type="Proteomes" id="UP000015605">
    <property type="component" value="Unassembled WGS sequence"/>
</dbReference>
<comment type="caution">
    <text evidence="1">The sequence shown here is derived from an EMBL/GenBank/DDBJ whole genome shotgun (WGS) entry which is preliminary data.</text>
</comment>